<dbReference type="EMBL" id="LNQE01001553">
    <property type="protein sequence ID" value="KUG15470.1"/>
    <property type="molecule type" value="Genomic_DNA"/>
</dbReference>
<feature type="transmembrane region" description="Helical" evidence="1">
    <location>
        <begin position="216"/>
        <end position="235"/>
    </location>
</feature>
<evidence type="ECO:0000313" key="2">
    <source>
        <dbReference type="EMBL" id="KUG15470.1"/>
    </source>
</evidence>
<evidence type="ECO:0000256" key="1">
    <source>
        <dbReference type="SAM" id="Phobius"/>
    </source>
</evidence>
<feature type="transmembrane region" description="Helical" evidence="1">
    <location>
        <begin position="84"/>
        <end position="102"/>
    </location>
</feature>
<protein>
    <recommendedName>
        <fullName evidence="3">DUF1538 domain-containing protein</fullName>
    </recommendedName>
</protein>
<gene>
    <name evidence="2" type="ORF">ASZ90_014826</name>
</gene>
<name>A0A0W8F409_9ZZZZ</name>
<keyword evidence="1" id="KW-0472">Membrane</keyword>
<dbReference type="InterPro" id="IPR011435">
    <property type="entry name" value="UmpAB"/>
</dbReference>
<proteinExistence type="predicted"/>
<reference evidence="2" key="1">
    <citation type="journal article" date="2015" name="Proc. Natl. Acad. Sci. U.S.A.">
        <title>Networks of energetic and metabolic interactions define dynamics in microbial communities.</title>
        <authorList>
            <person name="Embree M."/>
            <person name="Liu J.K."/>
            <person name="Al-Bassam M.M."/>
            <person name="Zengler K."/>
        </authorList>
    </citation>
    <scope>NUCLEOTIDE SEQUENCE</scope>
</reference>
<comment type="caution">
    <text evidence="2">The sequence shown here is derived from an EMBL/GenBank/DDBJ whole genome shotgun (WGS) entry which is preliminary data.</text>
</comment>
<feature type="transmembrane region" description="Helical" evidence="1">
    <location>
        <begin position="181"/>
        <end position="204"/>
    </location>
</feature>
<feature type="transmembrane region" description="Helical" evidence="1">
    <location>
        <begin position="12"/>
        <end position="35"/>
    </location>
</feature>
<accession>A0A0W8F409</accession>
<evidence type="ECO:0008006" key="3">
    <source>
        <dbReference type="Google" id="ProtNLM"/>
    </source>
</evidence>
<feature type="transmembrane region" description="Helical" evidence="1">
    <location>
        <begin position="123"/>
        <end position="143"/>
    </location>
</feature>
<feature type="transmembrane region" description="Helical" evidence="1">
    <location>
        <begin position="42"/>
        <end position="64"/>
    </location>
</feature>
<dbReference type="Pfam" id="PF07556">
    <property type="entry name" value="DUF1538"/>
    <property type="match status" value="1"/>
</dbReference>
<organism evidence="2">
    <name type="scientific">hydrocarbon metagenome</name>
    <dbReference type="NCBI Taxonomy" id="938273"/>
    <lineage>
        <taxon>unclassified sequences</taxon>
        <taxon>metagenomes</taxon>
        <taxon>ecological metagenomes</taxon>
    </lineage>
</organism>
<keyword evidence="1" id="KW-1133">Transmembrane helix</keyword>
<dbReference type="AlphaFoldDB" id="A0A0W8F409"/>
<sequence>MMGIGVLSGIDHVIMDVTLALVPLVLFFIAFQVLYLKLPASYILNLLTGVIFTFIGMVLFLQGVHVAFLPAGQQIGAFFGSMEARWVIIPFGFLVGFLATYAEPAVRILCTQVDESSSGFIRGSLLLLVLSAGVAGFVALGMARLVYNIPFLPVMMIGYFCAILLLPFAEKDFIAIAFDSGGVATGPMAVTFLMALSVGASAVIEGRNPVTDGFGLIAFIALAPILAVLLLSVVFRMKRVKSNAV</sequence>
<feature type="transmembrane region" description="Helical" evidence="1">
    <location>
        <begin position="149"/>
        <end position="169"/>
    </location>
</feature>
<keyword evidence="1" id="KW-0812">Transmembrane</keyword>